<dbReference type="RefSeq" id="XP_005840663.1">
    <property type="nucleotide sequence ID" value="XM_005840606.1"/>
</dbReference>
<dbReference type="OrthoDB" id="10262032at2759"/>
<organism evidence="3">
    <name type="scientific">Guillardia theta (strain CCMP2712)</name>
    <name type="common">Cryptophyte</name>
    <dbReference type="NCBI Taxonomy" id="905079"/>
    <lineage>
        <taxon>Eukaryota</taxon>
        <taxon>Cryptophyceae</taxon>
        <taxon>Pyrenomonadales</taxon>
        <taxon>Geminigeraceae</taxon>
        <taxon>Guillardia</taxon>
    </lineage>
</organism>
<dbReference type="eggNOG" id="ENOG502QPIP">
    <property type="taxonomic scope" value="Eukaryota"/>
</dbReference>
<dbReference type="InterPro" id="IPR029044">
    <property type="entry name" value="Nucleotide-diphossugar_trans"/>
</dbReference>
<evidence type="ECO:0000256" key="1">
    <source>
        <dbReference type="ARBA" id="ARBA00022679"/>
    </source>
</evidence>
<dbReference type="HOGENOM" id="CLU_065038_0_1_1"/>
<reference evidence="5" key="2">
    <citation type="submission" date="2012-11" db="EMBL/GenBank/DDBJ databases">
        <authorList>
            <person name="Kuo A."/>
            <person name="Curtis B.A."/>
            <person name="Tanifuji G."/>
            <person name="Burki F."/>
            <person name="Gruber A."/>
            <person name="Irimia M."/>
            <person name="Maruyama S."/>
            <person name="Arias M.C."/>
            <person name="Ball S.G."/>
            <person name="Gile G.H."/>
            <person name="Hirakawa Y."/>
            <person name="Hopkins J.F."/>
            <person name="Rensing S.A."/>
            <person name="Schmutz J."/>
            <person name="Symeonidi A."/>
            <person name="Elias M."/>
            <person name="Eveleigh R.J."/>
            <person name="Herman E.K."/>
            <person name="Klute M.J."/>
            <person name="Nakayama T."/>
            <person name="Obornik M."/>
            <person name="Reyes-Prieto A."/>
            <person name="Armbrust E.V."/>
            <person name="Aves S.J."/>
            <person name="Beiko R.G."/>
            <person name="Coutinho P."/>
            <person name="Dacks J.B."/>
            <person name="Durnford D.G."/>
            <person name="Fast N.M."/>
            <person name="Green B.R."/>
            <person name="Grisdale C."/>
            <person name="Hempe F."/>
            <person name="Henrissat B."/>
            <person name="Hoppner M.P."/>
            <person name="Ishida K.-I."/>
            <person name="Kim E."/>
            <person name="Koreny L."/>
            <person name="Kroth P.G."/>
            <person name="Liu Y."/>
            <person name="Malik S.-B."/>
            <person name="Maier U.G."/>
            <person name="McRose D."/>
            <person name="Mock T."/>
            <person name="Neilson J.A."/>
            <person name="Onodera N.T."/>
            <person name="Poole A.M."/>
            <person name="Pritham E.J."/>
            <person name="Richards T.A."/>
            <person name="Rocap G."/>
            <person name="Roy S.W."/>
            <person name="Sarai C."/>
            <person name="Schaack S."/>
            <person name="Shirato S."/>
            <person name="Slamovits C.H."/>
            <person name="Spencer D.F."/>
            <person name="Suzuki S."/>
            <person name="Worden A.Z."/>
            <person name="Zauner S."/>
            <person name="Barry K."/>
            <person name="Bell C."/>
            <person name="Bharti A.K."/>
            <person name="Crow J.A."/>
            <person name="Grimwood J."/>
            <person name="Kramer R."/>
            <person name="Lindquist E."/>
            <person name="Lucas S."/>
            <person name="Salamov A."/>
            <person name="McFadden G.I."/>
            <person name="Lane C.E."/>
            <person name="Keeling P.J."/>
            <person name="Gray M.W."/>
            <person name="Grigoriev I.V."/>
            <person name="Archibald J.M."/>
        </authorList>
    </citation>
    <scope>NUCLEOTIDE SEQUENCE</scope>
    <source>
        <strain evidence="5">CCMP2712</strain>
    </source>
</reference>
<dbReference type="GO" id="GO:0008690">
    <property type="term" value="F:3-deoxy-manno-octulosonate cytidylyltransferase activity"/>
    <property type="evidence" value="ECO:0007669"/>
    <property type="project" value="InterPro"/>
</dbReference>
<protein>
    <recommendedName>
        <fullName evidence="6">3-deoxy-manno-octulosonate cytidylyltransferase</fullName>
    </recommendedName>
</protein>
<dbReference type="InterPro" id="IPR003329">
    <property type="entry name" value="Cytidylyl_trans"/>
</dbReference>
<dbReference type="GO" id="GO:0005829">
    <property type="term" value="C:cytosol"/>
    <property type="evidence" value="ECO:0007669"/>
    <property type="project" value="TreeGrafter"/>
</dbReference>
<dbReference type="KEGG" id="gtt:GUITHDRAFT_91881"/>
<dbReference type="EnsemblProtists" id="EKX53683">
    <property type="protein sequence ID" value="EKX53683"/>
    <property type="gene ID" value="GUITHDRAFT_91881"/>
</dbReference>
<evidence type="ECO:0000313" key="3">
    <source>
        <dbReference type="EMBL" id="EKX53683.1"/>
    </source>
</evidence>
<dbReference type="PANTHER" id="PTHR42866:SF2">
    <property type="entry name" value="3-DEOXY-MANNO-OCTULOSONATE CYTIDYLYLTRANSFERASE, MITOCHONDRIAL"/>
    <property type="match status" value="1"/>
</dbReference>
<evidence type="ECO:0000313" key="4">
    <source>
        <dbReference type="EnsemblProtists" id="EKX53683"/>
    </source>
</evidence>
<dbReference type="NCBIfam" id="NF003952">
    <property type="entry name" value="PRK05450.1-5"/>
    <property type="match status" value="1"/>
</dbReference>
<proteinExistence type="predicted"/>
<feature type="non-terminal residue" evidence="3">
    <location>
        <position position="218"/>
    </location>
</feature>
<evidence type="ECO:0008006" key="6">
    <source>
        <dbReference type="Google" id="ProtNLM"/>
    </source>
</evidence>
<keyword evidence="2" id="KW-0548">Nucleotidyltransferase</keyword>
<gene>
    <name evidence="3" type="ORF">GUITHDRAFT_91881</name>
</gene>
<name>L1JZY7_GUITC</name>
<dbReference type="EMBL" id="JH992969">
    <property type="protein sequence ID" value="EKX53683.1"/>
    <property type="molecule type" value="Genomic_DNA"/>
</dbReference>
<sequence length="218" mass="24349">MRPITLLPTRALSTLGAHAAVIIPARMASKRFPGKPLALIGGKPLVQRTLERVKRARHVDEVFVATDDQRIANLIEGIGAKCIMTSHECESGTERVREASQQLSAEFDIIVNVQGDEPLIDPAHVDKLITHMKKNQADLVSTLACPIRSMKDFKSPNVVKVVFGLQNQALYFSRSPIPYLPSDFKGPDEEKSQENASDQHRPFKHLGIYAFRRNFLEL</sequence>
<dbReference type="STRING" id="905079.L1JZY7"/>
<dbReference type="NCBIfam" id="TIGR00466">
    <property type="entry name" value="kdsB"/>
    <property type="match status" value="1"/>
</dbReference>
<dbReference type="CDD" id="cd02517">
    <property type="entry name" value="CMP-KDO-Synthetase"/>
    <property type="match status" value="1"/>
</dbReference>
<evidence type="ECO:0000313" key="5">
    <source>
        <dbReference type="Proteomes" id="UP000011087"/>
    </source>
</evidence>
<reference evidence="4" key="3">
    <citation type="submission" date="2016-03" db="UniProtKB">
        <authorList>
            <consortium name="EnsemblProtists"/>
        </authorList>
    </citation>
    <scope>IDENTIFICATION</scope>
</reference>
<dbReference type="Proteomes" id="UP000011087">
    <property type="component" value="Unassembled WGS sequence"/>
</dbReference>
<evidence type="ECO:0000256" key="2">
    <source>
        <dbReference type="ARBA" id="ARBA00022695"/>
    </source>
</evidence>
<dbReference type="AlphaFoldDB" id="L1JZY7"/>
<keyword evidence="5" id="KW-1185">Reference proteome</keyword>
<dbReference type="SUPFAM" id="SSF53448">
    <property type="entry name" value="Nucleotide-diphospho-sugar transferases"/>
    <property type="match status" value="1"/>
</dbReference>
<accession>L1JZY7</accession>
<keyword evidence="1" id="KW-0808">Transferase</keyword>
<reference evidence="3 5" key="1">
    <citation type="journal article" date="2012" name="Nature">
        <title>Algal genomes reveal evolutionary mosaicism and the fate of nucleomorphs.</title>
        <authorList>
            <consortium name="DOE Joint Genome Institute"/>
            <person name="Curtis B.A."/>
            <person name="Tanifuji G."/>
            <person name="Burki F."/>
            <person name="Gruber A."/>
            <person name="Irimia M."/>
            <person name="Maruyama S."/>
            <person name="Arias M.C."/>
            <person name="Ball S.G."/>
            <person name="Gile G.H."/>
            <person name="Hirakawa Y."/>
            <person name="Hopkins J.F."/>
            <person name="Kuo A."/>
            <person name="Rensing S.A."/>
            <person name="Schmutz J."/>
            <person name="Symeonidi A."/>
            <person name="Elias M."/>
            <person name="Eveleigh R.J."/>
            <person name="Herman E.K."/>
            <person name="Klute M.J."/>
            <person name="Nakayama T."/>
            <person name="Obornik M."/>
            <person name="Reyes-Prieto A."/>
            <person name="Armbrust E.V."/>
            <person name="Aves S.J."/>
            <person name="Beiko R.G."/>
            <person name="Coutinho P."/>
            <person name="Dacks J.B."/>
            <person name="Durnford D.G."/>
            <person name="Fast N.M."/>
            <person name="Green B.R."/>
            <person name="Grisdale C.J."/>
            <person name="Hempel F."/>
            <person name="Henrissat B."/>
            <person name="Hoppner M.P."/>
            <person name="Ishida K."/>
            <person name="Kim E."/>
            <person name="Koreny L."/>
            <person name="Kroth P.G."/>
            <person name="Liu Y."/>
            <person name="Malik S.B."/>
            <person name="Maier U.G."/>
            <person name="McRose D."/>
            <person name="Mock T."/>
            <person name="Neilson J.A."/>
            <person name="Onodera N.T."/>
            <person name="Poole A.M."/>
            <person name="Pritham E.J."/>
            <person name="Richards T.A."/>
            <person name="Rocap G."/>
            <person name="Roy S.W."/>
            <person name="Sarai C."/>
            <person name="Schaack S."/>
            <person name="Shirato S."/>
            <person name="Slamovits C.H."/>
            <person name="Spencer D.F."/>
            <person name="Suzuki S."/>
            <person name="Worden A.Z."/>
            <person name="Zauner S."/>
            <person name="Barry K."/>
            <person name="Bell C."/>
            <person name="Bharti A.K."/>
            <person name="Crow J.A."/>
            <person name="Grimwood J."/>
            <person name="Kramer R."/>
            <person name="Lindquist E."/>
            <person name="Lucas S."/>
            <person name="Salamov A."/>
            <person name="McFadden G.I."/>
            <person name="Lane C.E."/>
            <person name="Keeling P.J."/>
            <person name="Gray M.W."/>
            <person name="Grigoriev I.V."/>
            <person name="Archibald J.M."/>
        </authorList>
    </citation>
    <scope>NUCLEOTIDE SEQUENCE</scope>
    <source>
        <strain evidence="3 5">CCMP2712</strain>
    </source>
</reference>
<dbReference type="PANTHER" id="PTHR42866">
    <property type="entry name" value="3-DEOXY-MANNO-OCTULOSONATE CYTIDYLYLTRANSFERASE"/>
    <property type="match status" value="1"/>
</dbReference>
<dbReference type="PaxDb" id="55529-EKX53683"/>
<dbReference type="GeneID" id="17310394"/>
<dbReference type="InterPro" id="IPR004528">
    <property type="entry name" value="KdsB"/>
</dbReference>
<dbReference type="Pfam" id="PF02348">
    <property type="entry name" value="CTP_transf_3"/>
    <property type="match status" value="1"/>
</dbReference>
<dbReference type="OMA" id="FMATCAK"/>
<dbReference type="Gene3D" id="3.90.550.10">
    <property type="entry name" value="Spore Coat Polysaccharide Biosynthesis Protein SpsA, Chain A"/>
    <property type="match status" value="1"/>
</dbReference>